<dbReference type="EMBL" id="CP000822">
    <property type="protein sequence ID" value="ABV13141.1"/>
    <property type="molecule type" value="Genomic_DNA"/>
</dbReference>
<protein>
    <submittedName>
        <fullName evidence="1">Uncharacterized protein</fullName>
    </submittedName>
</protein>
<proteinExistence type="predicted"/>
<dbReference type="KEGG" id="cko:CKO_02015"/>
<evidence type="ECO:0000313" key="1">
    <source>
        <dbReference type="EMBL" id="ABV13141.1"/>
    </source>
</evidence>
<dbReference type="STRING" id="290338.CKO_02015"/>
<evidence type="ECO:0000313" key="2">
    <source>
        <dbReference type="Proteomes" id="UP000008148"/>
    </source>
</evidence>
<reference evidence="1 2" key="1">
    <citation type="submission" date="2007-08" db="EMBL/GenBank/DDBJ databases">
        <authorList>
            <consortium name="The Citrobacter koseri Genome Sequencing Project"/>
            <person name="McClelland M."/>
            <person name="Sanderson E.K."/>
            <person name="Porwollik S."/>
            <person name="Spieth J."/>
            <person name="Clifton W.S."/>
            <person name="Latreille P."/>
            <person name="Courtney L."/>
            <person name="Wang C."/>
            <person name="Pepin K."/>
            <person name="Bhonagiri V."/>
            <person name="Nash W."/>
            <person name="Johnson M."/>
            <person name="Thiruvilangam P."/>
            <person name="Wilson R."/>
        </authorList>
    </citation>
    <scope>NUCLEOTIDE SEQUENCE [LARGE SCALE GENOMIC DNA]</scope>
    <source>
        <strain evidence="2">ATCC BAA-895 / CDC 4225-83 / SGSC4696</strain>
    </source>
</reference>
<accession>A8AI27</accession>
<sequence>MRFQFMGTSEGDIAIRSVMRCLRYHQNKNKAILSYYAPAC</sequence>
<dbReference type="Proteomes" id="UP000008148">
    <property type="component" value="Chromosome"/>
</dbReference>
<gene>
    <name evidence="1" type="ordered locus">CKO_02015</name>
</gene>
<name>A8AI27_CITK8</name>
<dbReference type="AlphaFoldDB" id="A8AI27"/>
<keyword evidence="2" id="KW-1185">Reference proteome</keyword>
<organism evidence="1 2">
    <name type="scientific">Citrobacter koseri (strain ATCC BAA-895 / CDC 4225-83 / SGSC4696)</name>
    <dbReference type="NCBI Taxonomy" id="290338"/>
    <lineage>
        <taxon>Bacteria</taxon>
        <taxon>Pseudomonadati</taxon>
        <taxon>Pseudomonadota</taxon>
        <taxon>Gammaproteobacteria</taxon>
        <taxon>Enterobacterales</taxon>
        <taxon>Enterobacteriaceae</taxon>
        <taxon>Citrobacter</taxon>
    </lineage>
</organism>
<dbReference type="HOGENOM" id="CLU_3287047_0_0_6"/>